<dbReference type="Gene3D" id="1.10.8.140">
    <property type="entry name" value="PDCD5-like"/>
    <property type="match status" value="1"/>
</dbReference>
<dbReference type="EMBL" id="CDMZ01004192">
    <property type="protein sequence ID" value="CEM48931.1"/>
    <property type="molecule type" value="Genomic_DNA"/>
</dbReference>
<dbReference type="SUPFAM" id="SSF46950">
    <property type="entry name" value="Double-stranded DNA-binding domain"/>
    <property type="match status" value="1"/>
</dbReference>
<organism evidence="3">
    <name type="scientific">Chromera velia CCMP2878</name>
    <dbReference type="NCBI Taxonomy" id="1169474"/>
    <lineage>
        <taxon>Eukaryota</taxon>
        <taxon>Sar</taxon>
        <taxon>Alveolata</taxon>
        <taxon>Colpodellida</taxon>
        <taxon>Chromeraceae</taxon>
        <taxon>Chromera</taxon>
    </lineage>
</organism>
<dbReference type="PIRSF" id="PIRSF015730">
    <property type="entry name" value="TFAR19"/>
    <property type="match status" value="1"/>
</dbReference>
<comment type="similarity">
    <text evidence="1">Belongs to the PDCD5 family.</text>
</comment>
<dbReference type="GO" id="GO:0003677">
    <property type="term" value="F:DNA binding"/>
    <property type="evidence" value="ECO:0007669"/>
    <property type="project" value="InterPro"/>
</dbReference>
<reference evidence="3" key="1">
    <citation type="submission" date="2014-11" db="EMBL/GenBank/DDBJ databases">
        <authorList>
            <person name="Otto D Thomas"/>
            <person name="Naeem Raeece"/>
        </authorList>
    </citation>
    <scope>NUCLEOTIDE SEQUENCE</scope>
</reference>
<dbReference type="GO" id="GO:0005634">
    <property type="term" value="C:nucleus"/>
    <property type="evidence" value="ECO:0007669"/>
    <property type="project" value="TreeGrafter"/>
</dbReference>
<feature type="compositionally biased region" description="Gly residues" evidence="2">
    <location>
        <begin position="7"/>
        <end position="16"/>
    </location>
</feature>
<proteinExistence type="inferred from homology"/>
<feature type="compositionally biased region" description="Basic and acidic residues" evidence="2">
    <location>
        <begin position="23"/>
        <end position="40"/>
    </location>
</feature>
<dbReference type="AlphaFoldDB" id="A0A0G4HWT8"/>
<evidence type="ECO:0008006" key="4">
    <source>
        <dbReference type="Google" id="ProtNLM"/>
    </source>
</evidence>
<accession>A0A0G4HWT8</accession>
<dbReference type="GO" id="GO:0005829">
    <property type="term" value="C:cytosol"/>
    <property type="evidence" value="ECO:0007669"/>
    <property type="project" value="TreeGrafter"/>
</dbReference>
<feature type="region of interest" description="Disordered" evidence="2">
    <location>
        <begin position="101"/>
        <end position="131"/>
    </location>
</feature>
<sequence length="131" mass="14678">MADKNGKGGGPQGLPGGMPQQMDMEKARQMEEQRQQMEERRRHILKSILDAGALERLGRISLVKPEKGRQVEEILLQMAMSGRVQGPIGEQTLISLLEQVNEKSGEGSRNGPRVQIQRRRDTLDSDDDDDD</sequence>
<evidence type="ECO:0000256" key="2">
    <source>
        <dbReference type="SAM" id="MobiDB-lite"/>
    </source>
</evidence>
<evidence type="ECO:0000256" key="1">
    <source>
        <dbReference type="ARBA" id="ARBA00010490"/>
    </source>
</evidence>
<evidence type="ECO:0000313" key="3">
    <source>
        <dbReference type="EMBL" id="CEM48931.1"/>
    </source>
</evidence>
<dbReference type="InterPro" id="IPR002836">
    <property type="entry name" value="PDCD5-like"/>
</dbReference>
<protein>
    <recommendedName>
        <fullName evidence="4">Programmed cell death protein 5</fullName>
    </recommendedName>
</protein>
<gene>
    <name evidence="3" type="ORF">Cvel_9107</name>
</gene>
<dbReference type="VEuPathDB" id="CryptoDB:Cvel_9107"/>
<feature type="region of interest" description="Disordered" evidence="2">
    <location>
        <begin position="1"/>
        <end position="40"/>
    </location>
</feature>
<dbReference type="PANTHER" id="PTHR10840">
    <property type="entry name" value="PROGRAMMED CELL DEATH PROTEIN 5"/>
    <property type="match status" value="1"/>
</dbReference>
<dbReference type="InterPro" id="IPR036883">
    <property type="entry name" value="PDCD5-like_sf"/>
</dbReference>
<dbReference type="PANTHER" id="PTHR10840:SF0">
    <property type="entry name" value="PROGRAMMED CELL DEATH PROTEIN 5"/>
    <property type="match status" value="1"/>
</dbReference>
<name>A0A0G4HWT8_9ALVE</name>
<dbReference type="Pfam" id="PF01984">
    <property type="entry name" value="dsDNA_bind"/>
    <property type="match status" value="1"/>
</dbReference>